<dbReference type="AlphaFoldDB" id="A0A812LF41"/>
<organism evidence="2 3">
    <name type="scientific">Symbiodinium natans</name>
    <dbReference type="NCBI Taxonomy" id="878477"/>
    <lineage>
        <taxon>Eukaryota</taxon>
        <taxon>Sar</taxon>
        <taxon>Alveolata</taxon>
        <taxon>Dinophyceae</taxon>
        <taxon>Suessiales</taxon>
        <taxon>Symbiodiniaceae</taxon>
        <taxon>Symbiodinium</taxon>
    </lineage>
</organism>
<dbReference type="OrthoDB" id="10321666at2759"/>
<sequence length="198" mass="20931">MDARGSWLGQEGIAPLGLAIAILLAGFLVSSCGPRRMQGILRARSGHWDGNVITESALYGVSRLGLAPHGVPVKLDFVPVGGGSRKWYVSLQGVYLWVNGGAVATLPGKGAADHRMECEFKPFKTTESGEGDPEASSVGCLQMGVPYLISVSKGQYLTVDGSCLVARDISQAASFQIEAGIEMKRANPFLKPLLALGW</sequence>
<keyword evidence="3" id="KW-1185">Reference proteome</keyword>
<name>A0A812LF41_9DINO</name>
<dbReference type="EMBL" id="CAJNDS010000979">
    <property type="protein sequence ID" value="CAE7242503.1"/>
    <property type="molecule type" value="Genomic_DNA"/>
</dbReference>
<dbReference type="Proteomes" id="UP000604046">
    <property type="component" value="Unassembled WGS sequence"/>
</dbReference>
<accession>A0A812LF41</accession>
<keyword evidence="1" id="KW-0472">Membrane</keyword>
<proteinExistence type="predicted"/>
<dbReference type="PROSITE" id="PS51257">
    <property type="entry name" value="PROKAR_LIPOPROTEIN"/>
    <property type="match status" value="1"/>
</dbReference>
<feature type="transmembrane region" description="Helical" evidence="1">
    <location>
        <begin position="12"/>
        <end position="32"/>
    </location>
</feature>
<protein>
    <submittedName>
        <fullName evidence="2">Uncharacterized protein</fullName>
    </submittedName>
</protein>
<keyword evidence="1" id="KW-0812">Transmembrane</keyword>
<evidence type="ECO:0000313" key="3">
    <source>
        <dbReference type="Proteomes" id="UP000604046"/>
    </source>
</evidence>
<reference evidence="2" key="1">
    <citation type="submission" date="2021-02" db="EMBL/GenBank/DDBJ databases">
        <authorList>
            <person name="Dougan E. K."/>
            <person name="Rhodes N."/>
            <person name="Thang M."/>
            <person name="Chan C."/>
        </authorList>
    </citation>
    <scope>NUCLEOTIDE SEQUENCE</scope>
</reference>
<evidence type="ECO:0000313" key="2">
    <source>
        <dbReference type="EMBL" id="CAE7242503.1"/>
    </source>
</evidence>
<keyword evidence="1" id="KW-1133">Transmembrane helix</keyword>
<gene>
    <name evidence="2" type="ORF">SNAT2548_LOCUS11136</name>
</gene>
<evidence type="ECO:0000256" key="1">
    <source>
        <dbReference type="SAM" id="Phobius"/>
    </source>
</evidence>
<comment type="caution">
    <text evidence="2">The sequence shown here is derived from an EMBL/GenBank/DDBJ whole genome shotgun (WGS) entry which is preliminary data.</text>
</comment>